<feature type="region of interest" description="Disordered" evidence="2">
    <location>
        <begin position="398"/>
        <end position="430"/>
    </location>
</feature>
<dbReference type="GO" id="GO:0005096">
    <property type="term" value="F:GTPase activator activity"/>
    <property type="evidence" value="ECO:0007669"/>
    <property type="project" value="UniProtKB-KW"/>
</dbReference>
<dbReference type="CDD" id="cd00159">
    <property type="entry name" value="RhoGAP"/>
    <property type="match status" value="1"/>
</dbReference>
<dbReference type="InterPro" id="IPR000198">
    <property type="entry name" value="RhoGAP_dom"/>
</dbReference>
<accession>W4GEF7</accession>
<dbReference type="EMBL" id="KI913133">
    <property type="protein sequence ID" value="ETV77459.1"/>
    <property type="molecule type" value="Genomic_DNA"/>
</dbReference>
<feature type="domain" description="PH" evidence="3">
    <location>
        <begin position="251"/>
        <end position="395"/>
    </location>
</feature>
<organism evidence="5">
    <name type="scientific">Aphanomyces astaci</name>
    <name type="common">Crayfish plague agent</name>
    <dbReference type="NCBI Taxonomy" id="112090"/>
    <lineage>
        <taxon>Eukaryota</taxon>
        <taxon>Sar</taxon>
        <taxon>Stramenopiles</taxon>
        <taxon>Oomycota</taxon>
        <taxon>Saprolegniomycetes</taxon>
        <taxon>Saprolegniales</taxon>
        <taxon>Verrucalvaceae</taxon>
        <taxon>Aphanomyces</taxon>
    </lineage>
</organism>
<name>W4GEF7_APHAT</name>
<dbReference type="PANTHER" id="PTHR15228">
    <property type="entry name" value="SPERMATHECAL PHYSIOLOGY VARIANT"/>
    <property type="match status" value="1"/>
</dbReference>
<feature type="compositionally biased region" description="Low complexity" evidence="2">
    <location>
        <begin position="454"/>
        <end position="474"/>
    </location>
</feature>
<dbReference type="AlphaFoldDB" id="W4GEF7"/>
<evidence type="ECO:0000259" key="3">
    <source>
        <dbReference type="PROSITE" id="PS50003"/>
    </source>
</evidence>
<dbReference type="GeneID" id="20810870"/>
<reference evidence="5" key="1">
    <citation type="submission" date="2013-12" db="EMBL/GenBank/DDBJ databases">
        <title>The Genome Sequence of Aphanomyces astaci APO3.</title>
        <authorList>
            <consortium name="The Broad Institute Genomics Platform"/>
            <person name="Russ C."/>
            <person name="Tyler B."/>
            <person name="van West P."/>
            <person name="Dieguez-Uribeondo J."/>
            <person name="Young S.K."/>
            <person name="Zeng Q."/>
            <person name="Gargeya S."/>
            <person name="Fitzgerald M."/>
            <person name="Abouelleil A."/>
            <person name="Alvarado L."/>
            <person name="Chapman S.B."/>
            <person name="Gainer-Dewar J."/>
            <person name="Goldberg J."/>
            <person name="Griggs A."/>
            <person name="Gujja S."/>
            <person name="Hansen M."/>
            <person name="Howarth C."/>
            <person name="Imamovic A."/>
            <person name="Ireland A."/>
            <person name="Larimer J."/>
            <person name="McCowan C."/>
            <person name="Murphy C."/>
            <person name="Pearson M."/>
            <person name="Poon T.W."/>
            <person name="Priest M."/>
            <person name="Roberts A."/>
            <person name="Saif S."/>
            <person name="Shea T."/>
            <person name="Sykes S."/>
            <person name="Wortman J."/>
            <person name="Nusbaum C."/>
            <person name="Birren B."/>
        </authorList>
    </citation>
    <scope>NUCLEOTIDE SEQUENCE [LARGE SCALE GENOMIC DNA]</scope>
    <source>
        <strain evidence="5">APO3</strain>
    </source>
</reference>
<feature type="compositionally biased region" description="Low complexity" evidence="2">
    <location>
        <begin position="34"/>
        <end position="46"/>
    </location>
</feature>
<dbReference type="InterPro" id="IPR008936">
    <property type="entry name" value="Rho_GTPase_activation_prot"/>
</dbReference>
<dbReference type="Pfam" id="PF00620">
    <property type="entry name" value="RhoGAP"/>
    <property type="match status" value="1"/>
</dbReference>
<evidence type="ECO:0000313" key="5">
    <source>
        <dbReference type="EMBL" id="ETV77459.1"/>
    </source>
</evidence>
<dbReference type="VEuPathDB" id="FungiDB:H257_08874"/>
<dbReference type="PROSITE" id="PS50238">
    <property type="entry name" value="RHOGAP"/>
    <property type="match status" value="1"/>
</dbReference>
<dbReference type="RefSeq" id="XP_009833246.1">
    <property type="nucleotide sequence ID" value="XM_009834944.1"/>
</dbReference>
<dbReference type="SUPFAM" id="SSF48350">
    <property type="entry name" value="GTPase activation domain, GAP"/>
    <property type="match status" value="1"/>
</dbReference>
<feature type="region of interest" description="Disordered" evidence="2">
    <location>
        <begin position="102"/>
        <end position="140"/>
    </location>
</feature>
<gene>
    <name evidence="5" type="ORF">H257_08874</name>
</gene>
<dbReference type="OrthoDB" id="79452at2759"/>
<evidence type="ECO:0000256" key="2">
    <source>
        <dbReference type="SAM" id="MobiDB-lite"/>
    </source>
</evidence>
<dbReference type="SMART" id="SM00324">
    <property type="entry name" value="RhoGAP"/>
    <property type="match status" value="1"/>
</dbReference>
<sequence>MALRQLAAPSTTARPRGASFGSDVSDEDKTKIQPTTASVSTTAAPSLVRRASSKRWYSDSDDEGGGGDDNYANNQAGSMSSLQASSIASAASSSTSAMHRRASASAFIPSRAGTITEKAPPPPALDLTAPPATGSLPDIPRPVSGFHKLVQKTKILSPFRSKSSKHLNGAAANQPHDDHPPDSAPVASSAGPVLQRRHSSRMILRASSTDTPLAPTPEDEPDDAFQLNVLHALSPGRGALGGAIPGVPGSGVLLEGWLRQKQRRGLRGLKAWNSRYFVLFKNPNEMRYYTDVVQSGWGPIPLNELGCISLRSIQRISKPSHPKYKGCRFDITCRLPSTTAATTGDYDVDGLVSSGDERDKPASKTTPRATREFCLVSDSPQSTVTWVAMLDSLLTRSVNSPRPEAVGGRRGSSSNTNCNQNHNTSGGGGSLKALITQNNIRQKAALGGFGAMTSTTTTTTTSTPSSGVSTTTPRTPQPALAHVSPRAAVTVFSLPHDVVPKAIVLAIEYIFESFPGIETEHFYSTTVPPPSRLQSVASFLNQCAIEQRKPTRNEWEDELDVVTAGAVVMLWLSQLEGPIVPVDMYHAFRHVMAEGATAPFELMRNLKSLLRTLPPTPFKRMAFLIFHWNDVTVYEAKNKLTAAVLARLFGRFVFRNGTDDDETEHDMMQSLVEYLITHADVLIDENEAELLD</sequence>
<keyword evidence="1" id="KW-0343">GTPase activation</keyword>
<dbReference type="PANTHER" id="PTHR15228:SF25">
    <property type="entry name" value="F-BAR DOMAIN-CONTAINING PROTEIN"/>
    <property type="match status" value="1"/>
</dbReference>
<protein>
    <recommendedName>
        <fullName evidence="6">Rho-GAP domain-containing protein</fullName>
    </recommendedName>
</protein>
<dbReference type="SUPFAM" id="SSF50729">
    <property type="entry name" value="PH domain-like"/>
    <property type="match status" value="1"/>
</dbReference>
<feature type="compositionally biased region" description="Low complexity" evidence="2">
    <location>
        <begin position="76"/>
        <end position="87"/>
    </location>
</feature>
<evidence type="ECO:0000259" key="4">
    <source>
        <dbReference type="PROSITE" id="PS50238"/>
    </source>
</evidence>
<feature type="compositionally biased region" description="Polar residues" evidence="2">
    <location>
        <begin position="411"/>
        <end position="424"/>
    </location>
</feature>
<dbReference type="GO" id="GO:0007165">
    <property type="term" value="P:signal transduction"/>
    <property type="evidence" value="ECO:0007669"/>
    <property type="project" value="InterPro"/>
</dbReference>
<evidence type="ECO:0000256" key="1">
    <source>
        <dbReference type="ARBA" id="ARBA00022468"/>
    </source>
</evidence>
<dbReference type="Gene3D" id="1.10.555.10">
    <property type="entry name" value="Rho GTPase activation protein"/>
    <property type="match status" value="1"/>
</dbReference>
<dbReference type="InterPro" id="IPR011993">
    <property type="entry name" value="PH-like_dom_sf"/>
</dbReference>
<feature type="region of interest" description="Disordered" evidence="2">
    <location>
        <begin position="1"/>
        <end position="87"/>
    </location>
</feature>
<dbReference type="SMART" id="SM00233">
    <property type="entry name" value="PH"/>
    <property type="match status" value="1"/>
</dbReference>
<evidence type="ECO:0008006" key="6">
    <source>
        <dbReference type="Google" id="ProtNLM"/>
    </source>
</evidence>
<feature type="region of interest" description="Disordered" evidence="2">
    <location>
        <begin position="163"/>
        <end position="222"/>
    </location>
</feature>
<dbReference type="PROSITE" id="PS50003">
    <property type="entry name" value="PH_DOMAIN"/>
    <property type="match status" value="1"/>
</dbReference>
<dbReference type="InterPro" id="IPR001849">
    <property type="entry name" value="PH_domain"/>
</dbReference>
<feature type="region of interest" description="Disordered" evidence="2">
    <location>
        <begin position="454"/>
        <end position="479"/>
    </location>
</feature>
<dbReference type="InterPro" id="IPR051025">
    <property type="entry name" value="RhoGAP"/>
</dbReference>
<dbReference type="STRING" id="112090.W4GEF7"/>
<proteinExistence type="predicted"/>
<feature type="domain" description="Rho-GAP" evidence="4">
    <location>
        <begin position="478"/>
        <end position="683"/>
    </location>
</feature>
<dbReference type="Gene3D" id="2.30.29.30">
    <property type="entry name" value="Pleckstrin-homology domain (PH domain)/Phosphotyrosine-binding domain (PTB)"/>
    <property type="match status" value="1"/>
</dbReference>